<evidence type="ECO:0000313" key="2">
    <source>
        <dbReference type="EMBL" id="DAD70163.1"/>
    </source>
</evidence>
<feature type="compositionally biased region" description="Basic and acidic residues" evidence="1">
    <location>
        <begin position="55"/>
        <end position="66"/>
    </location>
</feature>
<dbReference type="EMBL" id="BK015861">
    <property type="protein sequence ID" value="DAD70163.1"/>
    <property type="molecule type" value="Genomic_DNA"/>
</dbReference>
<sequence length="135" mass="15752">MDALQFLKTAKRMCNKRGQCTCCPIHDFCNNNFSECSDALFLDTIKAVEQYNKDHPAKETRKDRLLRSLPTSPINANGDPDLCPEDYGENNYYDNGLFPCEIFKSDCATCKHEYWSEEPHGPAYWDKYWEEDYGR</sequence>
<reference evidence="2" key="1">
    <citation type="journal article" date="2021" name="Proc. Natl. Acad. Sci. U.S.A.">
        <title>A Catalog of Tens of Thousands of Viruses from Human Metagenomes Reveals Hidden Associations with Chronic Diseases.</title>
        <authorList>
            <person name="Tisza M.J."/>
            <person name="Buck C.B."/>
        </authorList>
    </citation>
    <scope>NUCLEOTIDE SEQUENCE</scope>
    <source>
        <strain evidence="2">Ct3o911</strain>
    </source>
</reference>
<protein>
    <submittedName>
        <fullName evidence="2">Uncharacterized protein</fullName>
    </submittedName>
</protein>
<feature type="region of interest" description="Disordered" evidence="1">
    <location>
        <begin position="55"/>
        <end position="81"/>
    </location>
</feature>
<organism evidence="2">
    <name type="scientific">Siphoviridae sp. ct3o911</name>
    <dbReference type="NCBI Taxonomy" id="2827560"/>
    <lineage>
        <taxon>Viruses</taxon>
        <taxon>Duplodnaviria</taxon>
        <taxon>Heunggongvirae</taxon>
        <taxon>Uroviricota</taxon>
        <taxon>Caudoviricetes</taxon>
    </lineage>
</organism>
<proteinExistence type="predicted"/>
<accession>A0A8S5LJZ5</accession>
<name>A0A8S5LJZ5_9CAUD</name>
<evidence type="ECO:0000256" key="1">
    <source>
        <dbReference type="SAM" id="MobiDB-lite"/>
    </source>
</evidence>